<accession>A0A4U9HY84</accession>
<evidence type="ECO:0000313" key="3">
    <source>
        <dbReference type="Proteomes" id="UP000222768"/>
    </source>
</evidence>
<reference evidence="2 4" key="3">
    <citation type="submission" date="2019-05" db="EMBL/GenBank/DDBJ databases">
        <authorList>
            <consortium name="Pathogen Informatics"/>
        </authorList>
    </citation>
    <scope>NUCLEOTIDE SEQUENCE [LARGE SCALE GENOMIC DNA]</scope>
    <source>
        <strain evidence="2 4">NCTC13032</strain>
    </source>
</reference>
<sequence>MALDPQDKARYLMFKGALSELPEETRAKIEETSERILSIMFEDMETGGPAVSLAMFKVLEKE</sequence>
<dbReference type="RefSeq" id="WP_032611832.1">
    <property type="nucleotide sequence ID" value="NZ_CP083630.1"/>
</dbReference>
<organism evidence="2 4">
    <name type="scientific">Leclercia adecarboxylata</name>
    <dbReference type="NCBI Taxonomy" id="83655"/>
    <lineage>
        <taxon>Bacteria</taxon>
        <taxon>Pseudomonadati</taxon>
        <taxon>Pseudomonadota</taxon>
        <taxon>Gammaproteobacteria</taxon>
        <taxon>Enterobacterales</taxon>
        <taxon>Enterobacteriaceae</taxon>
        <taxon>Leclercia</taxon>
    </lineage>
</organism>
<protein>
    <submittedName>
        <fullName evidence="2">Uncharacterized protein</fullName>
    </submittedName>
</protein>
<dbReference type="EMBL" id="PDLK01000002">
    <property type="protein sequence ID" value="PHH04793.1"/>
    <property type="molecule type" value="Genomic_DNA"/>
</dbReference>
<name>A0A4U9HY84_9ENTR</name>
<dbReference type="AlphaFoldDB" id="A0A4U9HY84"/>
<proteinExistence type="predicted"/>
<reference evidence="3" key="2">
    <citation type="submission" date="2017-09" db="EMBL/GenBank/DDBJ databases">
        <title>FDA dAtabase for Regulatory Grade micrObial Sequences (FDA-ARGOS): Supporting development and validation of Infectious Disease Dx tests.</title>
        <authorList>
            <person name="Minogue T."/>
            <person name="Wolcott M."/>
            <person name="Wasieloski L."/>
            <person name="Aguilar W."/>
            <person name="Moore D."/>
            <person name="Tallon L."/>
            <person name="Sadzewicz L."/>
            <person name="Ott S."/>
            <person name="Zhao X."/>
            <person name="Nagaraj S."/>
            <person name="Vavikolanu K."/>
            <person name="Aluvathingal J."/>
            <person name="Nadendla S."/>
            <person name="Sichtig H."/>
        </authorList>
    </citation>
    <scope>NUCLEOTIDE SEQUENCE [LARGE SCALE GENOMIC DNA]</scope>
    <source>
        <strain evidence="3">FDAARGOS_404</strain>
    </source>
</reference>
<dbReference type="EMBL" id="LR590464">
    <property type="protein sequence ID" value="VTP69617.1"/>
    <property type="molecule type" value="Genomic_DNA"/>
</dbReference>
<evidence type="ECO:0000313" key="1">
    <source>
        <dbReference type="EMBL" id="PHH04793.1"/>
    </source>
</evidence>
<reference evidence="1" key="1">
    <citation type="submission" date="2017-09" db="EMBL/GenBank/DDBJ databases">
        <title>FDA dAtabase for Regulatory Grade micrObial Sequences (FDA-ARGOS): Supporting development and validation of Infectious Disease Dx tests.</title>
        <authorList>
            <person name="Minogue T."/>
            <person name="Wolcott M."/>
            <person name="Wasieloski L."/>
            <person name="Aguilar W."/>
            <person name="Moore D."/>
            <person name="Tallon L.J."/>
            <person name="Sadzewicz L."/>
            <person name="Ott S."/>
            <person name="Zhao X."/>
            <person name="Nagaraj S."/>
            <person name="Vavikolanu K."/>
            <person name="Aluvathingal J."/>
            <person name="Nadendla S."/>
            <person name="Sichtig H."/>
        </authorList>
    </citation>
    <scope>NUCLEOTIDE SEQUENCE</scope>
    <source>
        <strain evidence="1">FDAARGOS_404</strain>
    </source>
</reference>
<evidence type="ECO:0000313" key="2">
    <source>
        <dbReference type="EMBL" id="VTP69617.1"/>
    </source>
</evidence>
<gene>
    <name evidence="1" type="ORF">CRX53_12910</name>
    <name evidence="2" type="ORF">NCTC13032_04479</name>
</gene>
<evidence type="ECO:0000313" key="4">
    <source>
        <dbReference type="Proteomes" id="UP000310719"/>
    </source>
</evidence>
<dbReference type="Proteomes" id="UP000310719">
    <property type="component" value="Chromosome"/>
</dbReference>
<dbReference type="Proteomes" id="UP000222768">
    <property type="component" value="Unassembled WGS sequence"/>
</dbReference>